<dbReference type="SUPFAM" id="SSF56219">
    <property type="entry name" value="DNase I-like"/>
    <property type="match status" value="1"/>
</dbReference>
<dbReference type="SUPFAM" id="SSF56672">
    <property type="entry name" value="DNA/RNA polymerases"/>
    <property type="match status" value="1"/>
</dbReference>
<organism evidence="2 3">
    <name type="scientific">Lolium multiflorum</name>
    <name type="common">Italian ryegrass</name>
    <name type="synonym">Lolium perenne subsp. multiflorum</name>
    <dbReference type="NCBI Taxonomy" id="4521"/>
    <lineage>
        <taxon>Eukaryota</taxon>
        <taxon>Viridiplantae</taxon>
        <taxon>Streptophyta</taxon>
        <taxon>Embryophyta</taxon>
        <taxon>Tracheophyta</taxon>
        <taxon>Spermatophyta</taxon>
        <taxon>Magnoliopsida</taxon>
        <taxon>Liliopsida</taxon>
        <taxon>Poales</taxon>
        <taxon>Poaceae</taxon>
        <taxon>BOP clade</taxon>
        <taxon>Pooideae</taxon>
        <taxon>Poodae</taxon>
        <taxon>Poeae</taxon>
        <taxon>Poeae Chloroplast Group 2 (Poeae type)</taxon>
        <taxon>Loliodinae</taxon>
        <taxon>Loliinae</taxon>
        <taxon>Lolium</taxon>
    </lineage>
</organism>
<dbReference type="Pfam" id="PF00078">
    <property type="entry name" value="RVT_1"/>
    <property type="match status" value="1"/>
</dbReference>
<dbReference type="PANTHER" id="PTHR46890:SF48">
    <property type="entry name" value="RNA-DIRECTED DNA POLYMERASE"/>
    <property type="match status" value="1"/>
</dbReference>
<evidence type="ECO:0000313" key="3">
    <source>
        <dbReference type="Proteomes" id="UP001231189"/>
    </source>
</evidence>
<dbReference type="InterPro" id="IPR052343">
    <property type="entry name" value="Retrotransposon-Effector_Assoc"/>
</dbReference>
<reference evidence="2" key="1">
    <citation type="submission" date="2023-07" db="EMBL/GenBank/DDBJ databases">
        <title>A chromosome-level genome assembly of Lolium multiflorum.</title>
        <authorList>
            <person name="Chen Y."/>
            <person name="Copetti D."/>
            <person name="Kolliker R."/>
            <person name="Studer B."/>
        </authorList>
    </citation>
    <scope>NUCLEOTIDE SEQUENCE</scope>
    <source>
        <strain evidence="2">02402/16</strain>
        <tissue evidence="2">Leaf</tissue>
    </source>
</reference>
<dbReference type="PANTHER" id="PTHR46890">
    <property type="entry name" value="NON-LTR RETROLELEMENT REVERSE TRANSCRIPTASE-LIKE PROTEIN-RELATED"/>
    <property type="match status" value="1"/>
</dbReference>
<dbReference type="InterPro" id="IPR036691">
    <property type="entry name" value="Endo/exonu/phosph_ase_sf"/>
</dbReference>
<dbReference type="InterPro" id="IPR000477">
    <property type="entry name" value="RT_dom"/>
</dbReference>
<sequence>MDRFREALEFCKLEDLGCEGDKFTWRNNNHRWENYIQERLDRAAANEEWRSKFHVYRVVNGDHMHSDHRPVIVSFRDEGGRGGGEDMMNRGRPNFKFEARWFEEEHCDKLVKEAWREAMTEGGLSTKEGLKQVASKLQHWSTNTLGCLEKRVKKAKKEVERWRRMAVSKEKVAGEEVARYRLELLEEQVNTFWKQRAHTNWLQKGDKNTTFFHSRVKDRRRVNTIGNLKMQHGRWAVKEEEKKDHITNYFSQLFRSGGVVDHSAILTSVECKVTRDMNYDLLRDFSPEEVKAALDEIGDLKAPGEDGMPAVFYKHYWEDVGVKITRDVLAFLNGGAMPEDWNNTSITLIPKMKILIVSKICGKEAFAAVKLDMSKAYDRVEWHFLEAMMLKMGFQRRFVELIMQCVTTVKYRVKVNGDLTDEMVPTRGLRQGDLLSPYLFLLCAEAFSSLLRKAEDDNLIQGVKICPLAPSISHLLFADDSLILF</sequence>
<protein>
    <recommendedName>
        <fullName evidence="1">Reverse transcriptase domain-containing protein</fullName>
    </recommendedName>
</protein>
<gene>
    <name evidence="2" type="ORF">QYE76_038594</name>
</gene>
<name>A0AAD8WT09_LOLMU</name>
<feature type="domain" description="Reverse transcriptase" evidence="1">
    <location>
        <begin position="136"/>
        <end position="485"/>
    </location>
</feature>
<dbReference type="InterPro" id="IPR043502">
    <property type="entry name" value="DNA/RNA_pol_sf"/>
</dbReference>
<evidence type="ECO:0000259" key="1">
    <source>
        <dbReference type="PROSITE" id="PS50878"/>
    </source>
</evidence>
<keyword evidence="3" id="KW-1185">Reference proteome</keyword>
<accession>A0AAD8WT09</accession>
<dbReference type="PROSITE" id="PS50878">
    <property type="entry name" value="RT_POL"/>
    <property type="match status" value="1"/>
</dbReference>
<proteinExistence type="predicted"/>
<evidence type="ECO:0000313" key="2">
    <source>
        <dbReference type="EMBL" id="KAK1677746.1"/>
    </source>
</evidence>
<comment type="caution">
    <text evidence="2">The sequence shown here is derived from an EMBL/GenBank/DDBJ whole genome shotgun (WGS) entry which is preliminary data.</text>
</comment>
<dbReference type="Gene3D" id="3.60.10.10">
    <property type="entry name" value="Endonuclease/exonuclease/phosphatase"/>
    <property type="match status" value="1"/>
</dbReference>
<dbReference type="AlphaFoldDB" id="A0AAD8WT09"/>
<dbReference type="Proteomes" id="UP001231189">
    <property type="component" value="Unassembled WGS sequence"/>
</dbReference>
<dbReference type="EMBL" id="JAUUTY010000002">
    <property type="protein sequence ID" value="KAK1677746.1"/>
    <property type="molecule type" value="Genomic_DNA"/>
</dbReference>